<sequence>MDYTLITGASSGIGRAFAFECARRKSNLVLVARSGQVLDGLARELASAYGIRVEVCTADLSEPDSARRVFSFCRNRSLHIGLLINSAGFGYAGEYADMPPDELESMVQVNMLSLARLIRLFVPSMLGCRKGGIINVASLGGLQGVAFLSLYSATKSFVMTLSEALHEELRGTGVRVVAVCPGYVDTGFHDRSGQDPSQSVMPVYDASRVVRAALRGLKKNRVRVFPVFSDTVLAGLQRCTPRKVVLRLAALLAPHNYSRF</sequence>
<name>A0ABR9XRC2_9CHLB</name>
<dbReference type="RefSeq" id="WP_114608433.1">
    <property type="nucleotide sequence ID" value="NZ_JABVZQ010000005.1"/>
</dbReference>
<dbReference type="SUPFAM" id="SSF51735">
    <property type="entry name" value="NAD(P)-binding Rossmann-fold domains"/>
    <property type="match status" value="1"/>
</dbReference>
<dbReference type="InterPro" id="IPR020904">
    <property type="entry name" value="Sc_DH/Rdtase_CS"/>
</dbReference>
<dbReference type="PIRSF" id="PIRSF000126">
    <property type="entry name" value="11-beta-HSD1"/>
    <property type="match status" value="1"/>
</dbReference>
<protein>
    <submittedName>
        <fullName evidence="4">SDR family oxidoreductase</fullName>
    </submittedName>
</protein>
<evidence type="ECO:0000256" key="2">
    <source>
        <dbReference type="ARBA" id="ARBA00023002"/>
    </source>
</evidence>
<dbReference type="PRINTS" id="PR00081">
    <property type="entry name" value="GDHRDH"/>
</dbReference>
<dbReference type="Proteomes" id="UP000619838">
    <property type="component" value="Unassembled WGS sequence"/>
</dbReference>
<dbReference type="PRINTS" id="PR00080">
    <property type="entry name" value="SDRFAMILY"/>
</dbReference>
<dbReference type="InterPro" id="IPR002347">
    <property type="entry name" value="SDR_fam"/>
</dbReference>
<gene>
    <name evidence="4" type="ORF">INT08_04075</name>
</gene>
<dbReference type="PANTHER" id="PTHR44196">
    <property type="entry name" value="DEHYDROGENASE/REDUCTASE SDR FAMILY MEMBER 7B"/>
    <property type="match status" value="1"/>
</dbReference>
<proteinExistence type="inferred from homology"/>
<reference evidence="4 5" key="1">
    <citation type="journal article" date="2020" name="Microorganisms">
        <title>Simultaneous Genome Sequencing of Prosthecochloris ethylica and Desulfuromonas acetoxidans within a Syntrophic Mixture Reveals Unique Pili and Protein Interactions.</title>
        <authorList>
            <person name="Kyndt J.A."/>
            <person name="Van Beeumen J.J."/>
            <person name="Meyer T.E."/>
        </authorList>
    </citation>
    <scope>NUCLEOTIDE SEQUENCE [LARGE SCALE GENOMIC DNA]</scope>
    <source>
        <strain evidence="4 5">N3</strain>
    </source>
</reference>
<organism evidence="4 5">
    <name type="scientific">Prosthecochloris ethylica</name>
    <dbReference type="NCBI Taxonomy" id="2743976"/>
    <lineage>
        <taxon>Bacteria</taxon>
        <taxon>Pseudomonadati</taxon>
        <taxon>Chlorobiota</taxon>
        <taxon>Chlorobiia</taxon>
        <taxon>Chlorobiales</taxon>
        <taxon>Chlorobiaceae</taxon>
        <taxon>Prosthecochloris</taxon>
    </lineage>
</organism>
<dbReference type="Pfam" id="PF00106">
    <property type="entry name" value="adh_short"/>
    <property type="match status" value="1"/>
</dbReference>
<dbReference type="InterPro" id="IPR036291">
    <property type="entry name" value="NAD(P)-bd_dom_sf"/>
</dbReference>
<dbReference type="Gene3D" id="3.40.50.720">
    <property type="entry name" value="NAD(P)-binding Rossmann-like Domain"/>
    <property type="match status" value="1"/>
</dbReference>
<evidence type="ECO:0000313" key="4">
    <source>
        <dbReference type="EMBL" id="MBF0636355.1"/>
    </source>
</evidence>
<accession>A0ABR9XRC2</accession>
<evidence type="ECO:0000313" key="5">
    <source>
        <dbReference type="Proteomes" id="UP000619838"/>
    </source>
</evidence>
<comment type="caution">
    <text evidence="4">The sequence shown here is derived from an EMBL/GenBank/DDBJ whole genome shotgun (WGS) entry which is preliminary data.</text>
</comment>
<evidence type="ECO:0000256" key="3">
    <source>
        <dbReference type="RuleBase" id="RU000363"/>
    </source>
</evidence>
<evidence type="ECO:0000256" key="1">
    <source>
        <dbReference type="ARBA" id="ARBA00006484"/>
    </source>
</evidence>
<dbReference type="PROSITE" id="PS00061">
    <property type="entry name" value="ADH_SHORT"/>
    <property type="match status" value="1"/>
</dbReference>
<keyword evidence="2" id="KW-0560">Oxidoreductase</keyword>
<dbReference type="PANTHER" id="PTHR44196:SF2">
    <property type="entry name" value="SHORT-CHAIN DEHYDROGENASE-RELATED"/>
    <property type="match status" value="1"/>
</dbReference>
<keyword evidence="5" id="KW-1185">Reference proteome</keyword>
<comment type="similarity">
    <text evidence="1 3">Belongs to the short-chain dehydrogenases/reductases (SDR) family.</text>
</comment>
<dbReference type="EMBL" id="JADGII010000005">
    <property type="protein sequence ID" value="MBF0636355.1"/>
    <property type="molecule type" value="Genomic_DNA"/>
</dbReference>